<feature type="non-terminal residue" evidence="13">
    <location>
        <position position="408"/>
    </location>
</feature>
<keyword evidence="5" id="KW-0399">Innate immunity</keyword>
<feature type="transmembrane region" description="Helical" evidence="10">
    <location>
        <begin position="367"/>
        <end position="389"/>
    </location>
</feature>
<keyword evidence="4" id="KW-0929">Antimicrobial</keyword>
<dbReference type="InterPro" id="IPR042307">
    <property type="entry name" value="Reeler_sf"/>
</dbReference>
<dbReference type="PROSITE" id="PS51019">
    <property type="entry name" value="REELIN"/>
    <property type="match status" value="1"/>
</dbReference>
<dbReference type="AlphaFoldDB" id="A0A8J4UMK6"/>
<keyword evidence="10" id="KW-1133">Transmembrane helix</keyword>
<comment type="subcellular location">
    <subcellularLocation>
        <location evidence="1">Secreted</location>
    </subcellularLocation>
</comment>
<keyword evidence="10" id="KW-0812">Transmembrane</keyword>
<evidence type="ECO:0000256" key="1">
    <source>
        <dbReference type="ARBA" id="ARBA00004613"/>
    </source>
</evidence>
<keyword evidence="8" id="KW-0044">Antibiotic</keyword>
<name>A0A8J4UMK6_CLAMG</name>
<evidence type="ECO:0000256" key="4">
    <source>
        <dbReference type="ARBA" id="ARBA00022529"/>
    </source>
</evidence>
<feature type="transmembrane region" description="Helical" evidence="10">
    <location>
        <begin position="273"/>
        <end position="292"/>
    </location>
</feature>
<evidence type="ECO:0000256" key="2">
    <source>
        <dbReference type="ARBA" id="ARBA00008501"/>
    </source>
</evidence>
<feature type="chain" id="PRO_5035314882" evidence="11">
    <location>
        <begin position="22"/>
        <end position="408"/>
    </location>
</feature>
<evidence type="ECO:0000256" key="5">
    <source>
        <dbReference type="ARBA" id="ARBA00022588"/>
    </source>
</evidence>
<accession>A0A8J4UMK6</accession>
<reference evidence="13" key="1">
    <citation type="submission" date="2020-07" db="EMBL/GenBank/DDBJ databases">
        <title>Clarias magur genome sequencing, assembly and annotation.</title>
        <authorList>
            <person name="Kushwaha B."/>
            <person name="Kumar R."/>
            <person name="Das P."/>
            <person name="Joshi C.G."/>
            <person name="Kumar D."/>
            <person name="Nagpure N.S."/>
            <person name="Pandey M."/>
            <person name="Agarwal S."/>
            <person name="Srivastava S."/>
            <person name="Singh M."/>
            <person name="Sahoo L."/>
            <person name="Jayasankar P."/>
            <person name="Meher P.K."/>
            <person name="Koringa P.G."/>
            <person name="Iquebal M.A."/>
            <person name="Das S.P."/>
            <person name="Bit A."/>
            <person name="Patnaik S."/>
            <person name="Patel N."/>
            <person name="Shah T.M."/>
            <person name="Hinsu A."/>
            <person name="Jena J.K."/>
        </authorList>
    </citation>
    <scope>NUCLEOTIDE SEQUENCE</scope>
    <source>
        <strain evidence="13">CIFAMagur01</strain>
        <tissue evidence="13">Testis</tissue>
    </source>
</reference>
<comment type="caution">
    <text evidence="13">The sequence shown here is derived from an EMBL/GenBank/DDBJ whole genome shotgun (WGS) entry which is preliminary data.</text>
</comment>
<keyword evidence="14" id="KW-1185">Reference proteome</keyword>
<dbReference type="OrthoDB" id="6418377at2759"/>
<evidence type="ECO:0000256" key="11">
    <source>
        <dbReference type="SAM" id="SignalP"/>
    </source>
</evidence>
<feature type="compositionally biased region" description="Polar residues" evidence="9">
    <location>
        <begin position="196"/>
        <end position="217"/>
    </location>
</feature>
<evidence type="ECO:0000256" key="10">
    <source>
        <dbReference type="SAM" id="Phobius"/>
    </source>
</evidence>
<dbReference type="GO" id="GO:0005576">
    <property type="term" value="C:extracellular region"/>
    <property type="evidence" value="ECO:0007669"/>
    <property type="project" value="UniProtKB-SubCell"/>
</dbReference>
<protein>
    <submittedName>
        <fullName evidence="13">Putative ferric-chelate reductase 1 isoform X1</fullName>
    </submittedName>
</protein>
<proteinExistence type="inferred from homology"/>
<feature type="signal peptide" evidence="11">
    <location>
        <begin position="1"/>
        <end position="21"/>
    </location>
</feature>
<feature type="transmembrane region" description="Helical" evidence="10">
    <location>
        <begin position="249"/>
        <end position="266"/>
    </location>
</feature>
<feature type="domain" description="Reelin" evidence="12">
    <location>
        <begin position="19"/>
        <end position="184"/>
    </location>
</feature>
<keyword evidence="10" id="KW-0472">Membrane</keyword>
<dbReference type="Pfam" id="PF02014">
    <property type="entry name" value="Reeler"/>
    <property type="match status" value="1"/>
</dbReference>
<evidence type="ECO:0000313" key="14">
    <source>
        <dbReference type="Proteomes" id="UP000727407"/>
    </source>
</evidence>
<dbReference type="GO" id="GO:0016020">
    <property type="term" value="C:membrane"/>
    <property type="evidence" value="ECO:0007669"/>
    <property type="project" value="TreeGrafter"/>
</dbReference>
<dbReference type="PANTHER" id="PTHR45828">
    <property type="entry name" value="CYTOCHROME B561/FERRIC REDUCTASE TRANSMEMBRANE"/>
    <property type="match status" value="1"/>
</dbReference>
<evidence type="ECO:0000259" key="12">
    <source>
        <dbReference type="PROSITE" id="PS51019"/>
    </source>
</evidence>
<dbReference type="InterPro" id="IPR051237">
    <property type="entry name" value="Ferric-chelate_Red/DefProt"/>
</dbReference>
<dbReference type="GO" id="GO:0045087">
    <property type="term" value="P:innate immune response"/>
    <property type="evidence" value="ECO:0007669"/>
    <property type="project" value="UniProtKB-KW"/>
</dbReference>
<keyword evidence="3" id="KW-0964">Secreted</keyword>
<dbReference type="PANTHER" id="PTHR45828:SF9">
    <property type="entry name" value="CELL WALL INTEGRITY AND STRESS RESPONSE COMPONENT 4-LIKE-RELATED"/>
    <property type="match status" value="1"/>
</dbReference>
<dbReference type="EMBL" id="QNUK01000111">
    <property type="protein sequence ID" value="KAF5901482.1"/>
    <property type="molecule type" value="Genomic_DNA"/>
</dbReference>
<evidence type="ECO:0000313" key="13">
    <source>
        <dbReference type="EMBL" id="KAF5901482.1"/>
    </source>
</evidence>
<evidence type="ECO:0000256" key="6">
    <source>
        <dbReference type="ARBA" id="ARBA00022729"/>
    </source>
</evidence>
<feature type="region of interest" description="Disordered" evidence="9">
    <location>
        <begin position="171"/>
        <end position="217"/>
    </location>
</feature>
<dbReference type="InterPro" id="IPR002861">
    <property type="entry name" value="Reeler_dom"/>
</dbReference>
<gene>
    <name evidence="13" type="ORF">DAT39_008814</name>
</gene>
<dbReference type="Gene3D" id="2.60.40.4060">
    <property type="entry name" value="Reeler domain"/>
    <property type="match status" value="1"/>
</dbReference>
<dbReference type="CDD" id="cd08544">
    <property type="entry name" value="Reeler"/>
    <property type="match status" value="1"/>
</dbReference>
<comment type="similarity">
    <text evidence="2">Belongs to the insect defense protein family.</text>
</comment>
<feature type="compositionally biased region" description="Low complexity" evidence="9">
    <location>
        <begin position="171"/>
        <end position="195"/>
    </location>
</feature>
<evidence type="ECO:0000256" key="3">
    <source>
        <dbReference type="ARBA" id="ARBA00022525"/>
    </source>
</evidence>
<evidence type="ECO:0000256" key="9">
    <source>
        <dbReference type="SAM" id="MobiDB-lite"/>
    </source>
</evidence>
<organism evidence="13 14">
    <name type="scientific">Clarias magur</name>
    <name type="common">Asian catfish</name>
    <name type="synonym">Macropteronotus magur</name>
    <dbReference type="NCBI Taxonomy" id="1594786"/>
    <lineage>
        <taxon>Eukaryota</taxon>
        <taxon>Metazoa</taxon>
        <taxon>Chordata</taxon>
        <taxon>Craniata</taxon>
        <taxon>Vertebrata</taxon>
        <taxon>Euteleostomi</taxon>
        <taxon>Actinopterygii</taxon>
        <taxon>Neopterygii</taxon>
        <taxon>Teleostei</taxon>
        <taxon>Ostariophysi</taxon>
        <taxon>Siluriformes</taxon>
        <taxon>Clariidae</taxon>
        <taxon>Clarias</taxon>
    </lineage>
</organism>
<dbReference type="GO" id="GO:0042742">
    <property type="term" value="P:defense response to bacterium"/>
    <property type="evidence" value="ECO:0007669"/>
    <property type="project" value="UniProtKB-KW"/>
</dbReference>
<sequence>MKHQVIILIYLGGSILHLVKCFSGGSFDPFPEICETMGVIHANYQPQSSNPPFKVDPENIFVAHSDVGKFFNVTVSSDSFERFRGFMLEARKPGNKKPQGFFSLTNTVLSRLQKCDGMNGKAVTQTNNSPKTIITVKWTTSESGQYYFRASFIQSYEIFWIASWSPEPSSTPAPTSTHIPSSTPAPTSTHIPSSTLAPTSTHIPSSTLAPSSTHDPFSTPAPTLTLISASSPGTGIKISQPRYLFESSLAMHLFSYLFLAELGPLLMKDDVCVCLKVTSFLSLVFSMAAFFLLLTDTKEVEHVILSALAASMNLCQTILIFFLCGPSHELRKIFIWVLKVVAFLNVCFTIAAIYVGLVKQWFTNAFIWPSILMGIYLACQLLSYPFFIYGKLKLRNQQQTASNNQICK</sequence>
<feature type="transmembrane region" description="Helical" evidence="10">
    <location>
        <begin position="304"/>
        <end position="324"/>
    </location>
</feature>
<keyword evidence="6 11" id="KW-0732">Signal</keyword>
<feature type="transmembrane region" description="Helical" evidence="10">
    <location>
        <begin position="336"/>
        <end position="355"/>
    </location>
</feature>
<evidence type="ECO:0000256" key="7">
    <source>
        <dbReference type="ARBA" id="ARBA00022859"/>
    </source>
</evidence>
<evidence type="ECO:0000256" key="8">
    <source>
        <dbReference type="ARBA" id="ARBA00023022"/>
    </source>
</evidence>
<keyword evidence="7" id="KW-0391">Immunity</keyword>
<dbReference type="Proteomes" id="UP000727407">
    <property type="component" value="Unassembled WGS sequence"/>
</dbReference>